<feature type="region of interest" description="Disordered" evidence="1">
    <location>
        <begin position="439"/>
        <end position="482"/>
    </location>
</feature>
<evidence type="ECO:0000259" key="2">
    <source>
        <dbReference type="PROSITE" id="PS50208"/>
    </source>
</evidence>
<proteinExistence type="predicted"/>
<dbReference type="EMBL" id="BX572605">
    <property type="protein sequence ID" value="CAE29307.1"/>
    <property type="molecule type" value="Genomic_DNA"/>
</dbReference>
<evidence type="ECO:0000313" key="3">
    <source>
        <dbReference type="EMBL" id="CAE29307.1"/>
    </source>
</evidence>
<dbReference type="InterPro" id="IPR052039">
    <property type="entry name" value="Caspase-related_regulators"/>
</dbReference>
<dbReference type="STRING" id="258594.RPA3866"/>
<organism evidence="3">
    <name type="scientific">Rhodopseudomonas palustris (strain ATCC BAA-98 / CGA009)</name>
    <dbReference type="NCBI Taxonomy" id="258594"/>
    <lineage>
        <taxon>Bacteria</taxon>
        <taxon>Pseudomonadati</taxon>
        <taxon>Pseudomonadota</taxon>
        <taxon>Alphaproteobacteria</taxon>
        <taxon>Hyphomicrobiales</taxon>
        <taxon>Nitrobacteraceae</taxon>
        <taxon>Rhodopseudomonas</taxon>
    </lineage>
</organism>
<dbReference type="PROSITE" id="PS50208">
    <property type="entry name" value="CASPASE_P20"/>
    <property type="match status" value="1"/>
</dbReference>
<dbReference type="HOGENOM" id="CLU_528801_0_0_5"/>
<feature type="compositionally biased region" description="Basic and acidic residues" evidence="1">
    <location>
        <begin position="448"/>
        <end position="469"/>
    </location>
</feature>
<gene>
    <name evidence="3" type="ordered locus">RPA3866</name>
</gene>
<protein>
    <recommendedName>
        <fullName evidence="2">Caspase family p20 domain-containing protein</fullName>
    </recommendedName>
</protein>
<accession>Q6N329</accession>
<sequence length="531" mass="56191">MVPRGNLPTVLTAAFFAGLWRRIAASPEPALAGRRPRAVIGRQGGAMRRAILRAAATAASLLCGVAAAAAESRVALVIGQSAYRAVPALPNPVNDAKAIAALLGEAGFEVTEASDLGQTELRTKVGDFAATVVAKGPETVALVFYAGHGIQVDGENYLIPVDIDPKREADIPLQAVRLDDVLNTLGSVPSKSRIIMLDACRNNPFPSINKTTGQGLALVDTKSGAPGTLLSYSTSPGAEAEDGGGTNSPYTTALLKAGRENGLKIEDTLKRVRLAVHQATKGRQTPWESSSLVDDFQFFAASAAAPTDTPAPKPRTVEEWRAFLKGKPVDQANTLIVSDGSADAYEAFVGLYAEPPFAPEAKRWLDRHRRMKAWSRAVLVNTGSAYSAFLTEYPDSDLTVTARKLAERLRNRPDIAVVVPAALTVPVVAAAAPTCPCGPTAPLLQQKAEPKKSDVKKTKSRAERDDPPKRGGKASRTRVYVEEEDDVVVVRRPPIYGAPPGPVIQFGGGFRGGYGGPYRGGGQTGPSRGRY</sequence>
<dbReference type="PANTHER" id="PTHR22576:SF37">
    <property type="entry name" value="MUCOSA-ASSOCIATED LYMPHOID TISSUE LYMPHOMA TRANSLOCATION PROTEIN 1"/>
    <property type="match status" value="1"/>
</dbReference>
<feature type="region of interest" description="Disordered" evidence="1">
    <location>
        <begin position="500"/>
        <end position="531"/>
    </location>
</feature>
<dbReference type="GO" id="GO:0004197">
    <property type="term" value="F:cysteine-type endopeptidase activity"/>
    <property type="evidence" value="ECO:0007669"/>
    <property type="project" value="InterPro"/>
</dbReference>
<evidence type="ECO:0000256" key="1">
    <source>
        <dbReference type="SAM" id="MobiDB-lite"/>
    </source>
</evidence>
<dbReference type="eggNOG" id="COG4249">
    <property type="taxonomic scope" value="Bacteria"/>
</dbReference>
<name>Q6N329_RHOPA</name>
<dbReference type="GO" id="GO:0006508">
    <property type="term" value="P:proteolysis"/>
    <property type="evidence" value="ECO:0007669"/>
    <property type="project" value="InterPro"/>
</dbReference>
<dbReference type="AlphaFoldDB" id="Q6N329"/>
<dbReference type="Gene3D" id="3.40.50.1460">
    <property type="match status" value="1"/>
</dbReference>
<feature type="compositionally biased region" description="Gly residues" evidence="1">
    <location>
        <begin position="506"/>
        <end position="524"/>
    </location>
</feature>
<dbReference type="PANTHER" id="PTHR22576">
    <property type="entry name" value="MUCOSA ASSOCIATED LYMPHOID TISSUE LYMPHOMA TRANSLOCATION PROTEIN 1/PARACASPASE"/>
    <property type="match status" value="1"/>
</dbReference>
<feature type="domain" description="Caspase family p20" evidence="2">
    <location>
        <begin position="71"/>
        <end position="204"/>
    </location>
</feature>
<dbReference type="SUPFAM" id="SSF52129">
    <property type="entry name" value="Caspase-like"/>
    <property type="match status" value="1"/>
</dbReference>
<dbReference type="InterPro" id="IPR001309">
    <property type="entry name" value="Pept_C14_p20"/>
</dbReference>
<dbReference type="InterPro" id="IPR011600">
    <property type="entry name" value="Pept_C14_caspase"/>
</dbReference>
<reference evidence="3" key="1">
    <citation type="journal article" date="2004" name="Nat. Biotechnol.">
        <title>Complete genome sequence of the metabolically versatile photosynthetic bacterium Rhodopseudomonas palustris.</title>
        <authorList>
            <person name="Larimer F.W."/>
            <person name="Chain P."/>
            <person name="Hauser L."/>
            <person name="Lamerdin J."/>
            <person name="Malfatti S."/>
            <person name="Do L."/>
            <person name="Land M.L."/>
            <person name="Pelletier D.A."/>
            <person name="Beatty J.T."/>
            <person name="Lang A.S."/>
            <person name="Tabita F.R."/>
            <person name="Gibson J.L."/>
            <person name="Hanson T.E."/>
            <person name="Bobst C."/>
            <person name="Torres J.L."/>
            <person name="Peres C."/>
            <person name="Harrison F.H."/>
            <person name="Gibson J."/>
            <person name="Harwood C.S."/>
        </authorList>
    </citation>
    <scope>NUCLEOTIDE SEQUENCE [LARGE SCALE GENOMIC DNA]</scope>
    <source>
        <strain evidence="3">CGA009</strain>
    </source>
</reference>
<dbReference type="Pfam" id="PF00656">
    <property type="entry name" value="Peptidase_C14"/>
    <property type="match status" value="1"/>
</dbReference>
<dbReference type="InterPro" id="IPR029030">
    <property type="entry name" value="Caspase-like_dom_sf"/>
</dbReference>
<dbReference type="PhylomeDB" id="Q6N329"/>